<keyword evidence="2" id="KW-1185">Reference proteome</keyword>
<evidence type="ECO:0000313" key="2">
    <source>
        <dbReference type="Proteomes" id="UP000324222"/>
    </source>
</evidence>
<organism evidence="1 2">
    <name type="scientific">Portunus trituberculatus</name>
    <name type="common">Swimming crab</name>
    <name type="synonym">Neptunus trituberculatus</name>
    <dbReference type="NCBI Taxonomy" id="210409"/>
    <lineage>
        <taxon>Eukaryota</taxon>
        <taxon>Metazoa</taxon>
        <taxon>Ecdysozoa</taxon>
        <taxon>Arthropoda</taxon>
        <taxon>Crustacea</taxon>
        <taxon>Multicrustacea</taxon>
        <taxon>Malacostraca</taxon>
        <taxon>Eumalacostraca</taxon>
        <taxon>Eucarida</taxon>
        <taxon>Decapoda</taxon>
        <taxon>Pleocyemata</taxon>
        <taxon>Brachyura</taxon>
        <taxon>Eubrachyura</taxon>
        <taxon>Portunoidea</taxon>
        <taxon>Portunidae</taxon>
        <taxon>Portuninae</taxon>
        <taxon>Portunus</taxon>
    </lineage>
</organism>
<name>A0A5B7CET8_PORTR</name>
<dbReference type="EMBL" id="VSRR010000009">
    <property type="protein sequence ID" value="MPC07825.1"/>
    <property type="molecule type" value="Genomic_DNA"/>
</dbReference>
<sequence>MKSVSTPWCPRASCLHGDGWRLNTAPPREMTVIVRTCLLQHREACDVLAHKSEPTSSLGRAAKGGNIRYYSGIRDRGTGEGAMGGD</sequence>
<reference evidence="1 2" key="1">
    <citation type="submission" date="2019-05" db="EMBL/GenBank/DDBJ databases">
        <title>Another draft genome of Portunus trituberculatus and its Hox gene families provides insights of decapod evolution.</title>
        <authorList>
            <person name="Jeong J.-H."/>
            <person name="Song I."/>
            <person name="Kim S."/>
            <person name="Choi T."/>
            <person name="Kim D."/>
            <person name="Ryu S."/>
            <person name="Kim W."/>
        </authorList>
    </citation>
    <scope>NUCLEOTIDE SEQUENCE [LARGE SCALE GENOMIC DNA]</scope>
    <source>
        <tissue evidence="1">Muscle</tissue>
    </source>
</reference>
<comment type="caution">
    <text evidence="1">The sequence shown here is derived from an EMBL/GenBank/DDBJ whole genome shotgun (WGS) entry which is preliminary data.</text>
</comment>
<accession>A0A5B7CET8</accession>
<protein>
    <submittedName>
        <fullName evidence="1">Uncharacterized protein</fullName>
    </submittedName>
</protein>
<gene>
    <name evidence="1" type="ORF">E2C01_000392</name>
</gene>
<evidence type="ECO:0000313" key="1">
    <source>
        <dbReference type="EMBL" id="MPC07825.1"/>
    </source>
</evidence>
<proteinExistence type="predicted"/>
<dbReference type="Proteomes" id="UP000324222">
    <property type="component" value="Unassembled WGS sequence"/>
</dbReference>
<dbReference type="AlphaFoldDB" id="A0A5B7CET8"/>